<keyword evidence="2" id="KW-1185">Reference proteome</keyword>
<protein>
    <submittedName>
        <fullName evidence="1">Uncharacterized protein</fullName>
    </submittedName>
</protein>
<evidence type="ECO:0000313" key="2">
    <source>
        <dbReference type="Proteomes" id="UP000245918"/>
    </source>
</evidence>
<organism evidence="1 2">
    <name type="scientific">Edwardsiella tarda ATCC 15947 = NBRC 105688</name>
    <dbReference type="NCBI Taxonomy" id="667121"/>
    <lineage>
        <taxon>Bacteria</taxon>
        <taxon>Pseudomonadati</taxon>
        <taxon>Pseudomonadota</taxon>
        <taxon>Gammaproteobacteria</taxon>
        <taxon>Enterobacterales</taxon>
        <taxon>Hafniaceae</taxon>
        <taxon>Edwardsiella</taxon>
    </lineage>
</organism>
<dbReference type="EMBL" id="CP084508">
    <property type="protein sequence ID" value="UCQ02032.1"/>
    <property type="molecule type" value="Genomic_DNA"/>
</dbReference>
<name>A0AC61TN35_EDWTA</name>
<evidence type="ECO:0000313" key="1">
    <source>
        <dbReference type="EMBL" id="UCQ02032.1"/>
    </source>
</evidence>
<accession>A0AC61TN35</accession>
<reference evidence="1" key="1">
    <citation type="submission" date="2021-09" db="EMBL/GenBank/DDBJ databases">
        <title>Comparative genomics of Edwardsiella genus reveals species-based diversity.</title>
        <authorList>
            <person name="Tekedar H.C."/>
            <person name="Kumru S."/>
            <person name="Waldbieser G.C."/>
            <person name="Reichley S.R."/>
            <person name="Lawrence M.L."/>
            <person name="Griffin M.J."/>
        </authorList>
    </citation>
    <scope>NUCLEOTIDE SEQUENCE</scope>
    <source>
        <strain evidence="1">ATCC 15947</strain>
    </source>
</reference>
<sequence>MINKLAIKISSFIGLLFVMTNVEANIQVSPINITLSSENKYSGSVRVFSNSDKTMYIKTSVKRIVNPGTPKQQEVPVASDDNAGVIASPQRFIISGQGSHLVRILPINIPQKEGVYRVYISTVPSDSIDQASTNRRDAQITINVIWGVLVYVTPEHKIISFSYDNVSGKLKNTGNVHVRISAYDFCYKEDSCQWKTINRAIYPDMNYKITDKAPPHSFLFIKYQLGGAPVTLKVN</sequence>
<proteinExistence type="predicted"/>
<dbReference type="Proteomes" id="UP000245918">
    <property type="component" value="Plasmid pET-ATCC-159-1"/>
</dbReference>
<geneLocation type="plasmid" evidence="1 2">
    <name>pET-ATCC-159-1</name>
</geneLocation>
<keyword evidence="1" id="KW-0614">Plasmid</keyword>
<gene>
    <name evidence="1" type="ORF">DCL27_17150</name>
</gene>